<dbReference type="Proteomes" id="UP000824469">
    <property type="component" value="Unassembled WGS sequence"/>
</dbReference>
<evidence type="ECO:0000313" key="1">
    <source>
        <dbReference type="EMBL" id="KAH9294630.1"/>
    </source>
</evidence>
<organism evidence="1 2">
    <name type="scientific">Taxus chinensis</name>
    <name type="common">Chinese yew</name>
    <name type="synonym">Taxus wallichiana var. chinensis</name>
    <dbReference type="NCBI Taxonomy" id="29808"/>
    <lineage>
        <taxon>Eukaryota</taxon>
        <taxon>Viridiplantae</taxon>
        <taxon>Streptophyta</taxon>
        <taxon>Embryophyta</taxon>
        <taxon>Tracheophyta</taxon>
        <taxon>Spermatophyta</taxon>
        <taxon>Pinopsida</taxon>
        <taxon>Pinidae</taxon>
        <taxon>Conifers II</taxon>
        <taxon>Cupressales</taxon>
        <taxon>Taxaceae</taxon>
        <taxon>Taxus</taxon>
    </lineage>
</organism>
<feature type="non-terminal residue" evidence="1">
    <location>
        <position position="63"/>
    </location>
</feature>
<gene>
    <name evidence="1" type="ORF">KI387_038218</name>
</gene>
<reference evidence="1 2" key="1">
    <citation type="journal article" date="2021" name="Nat. Plants">
        <title>The Taxus genome provides insights into paclitaxel biosynthesis.</title>
        <authorList>
            <person name="Xiong X."/>
            <person name="Gou J."/>
            <person name="Liao Q."/>
            <person name="Li Y."/>
            <person name="Zhou Q."/>
            <person name="Bi G."/>
            <person name="Li C."/>
            <person name="Du R."/>
            <person name="Wang X."/>
            <person name="Sun T."/>
            <person name="Guo L."/>
            <person name="Liang H."/>
            <person name="Lu P."/>
            <person name="Wu Y."/>
            <person name="Zhang Z."/>
            <person name="Ro D.K."/>
            <person name="Shang Y."/>
            <person name="Huang S."/>
            <person name="Yan J."/>
        </authorList>
    </citation>
    <scope>NUCLEOTIDE SEQUENCE [LARGE SCALE GENOMIC DNA]</scope>
    <source>
        <strain evidence="1">Ta-2019</strain>
    </source>
</reference>
<comment type="caution">
    <text evidence="1">The sequence shown here is derived from an EMBL/GenBank/DDBJ whole genome shotgun (WGS) entry which is preliminary data.</text>
</comment>
<dbReference type="EMBL" id="JAHRHJ020000011">
    <property type="protein sequence ID" value="KAH9294630.1"/>
    <property type="molecule type" value="Genomic_DNA"/>
</dbReference>
<protein>
    <submittedName>
        <fullName evidence="1">Uncharacterized protein</fullName>
    </submittedName>
</protein>
<proteinExistence type="predicted"/>
<name>A0AA38C603_TAXCH</name>
<sequence length="63" mass="6521">VVILEDVIGGEVDSVITCDKDGRMVSVTLLADEDLVDVNLGSMDVDVGSIDVDVGSIDVLSSI</sequence>
<feature type="non-terminal residue" evidence="1">
    <location>
        <position position="1"/>
    </location>
</feature>
<accession>A0AA38C603</accession>
<dbReference type="AlphaFoldDB" id="A0AA38C603"/>
<keyword evidence="2" id="KW-1185">Reference proteome</keyword>
<evidence type="ECO:0000313" key="2">
    <source>
        <dbReference type="Proteomes" id="UP000824469"/>
    </source>
</evidence>